<proteinExistence type="predicted"/>
<evidence type="ECO:0000313" key="6">
    <source>
        <dbReference type="EMBL" id="APO68985.1"/>
    </source>
</evidence>
<evidence type="ECO:0000256" key="2">
    <source>
        <dbReference type="ARBA" id="ARBA00023125"/>
    </source>
</evidence>
<dbReference type="InterPro" id="IPR000524">
    <property type="entry name" value="Tscrpt_reg_HTH_GntR"/>
</dbReference>
<reference evidence="6 7" key="1">
    <citation type="submission" date="2016-09" db="EMBL/GenBank/DDBJ databases">
        <title>The complete genome sequences of Rhizobium gallicum, symbiovars gallicum and phaseoli, symbionts associated to common bean (Phaseolus vulgaris).</title>
        <authorList>
            <person name="Bustos P."/>
            <person name="Santamaria R.I."/>
            <person name="Perez-Carrascal O.M."/>
            <person name="Juarez S."/>
            <person name="Lozano L."/>
            <person name="Martinez-Flores I."/>
            <person name="Martinez-Romero E."/>
            <person name="Cevallos M."/>
            <person name="Romero D."/>
            <person name="Davila G."/>
            <person name="Gonzalez V."/>
        </authorList>
    </citation>
    <scope>NUCLEOTIDE SEQUENCE [LARGE SCALE GENOMIC DNA]</scope>
    <source>
        <strain evidence="6 7">IE4872</strain>
    </source>
</reference>
<dbReference type="PROSITE" id="PS50949">
    <property type="entry name" value="HTH_GNTR"/>
    <property type="match status" value="1"/>
</dbReference>
<keyword evidence="2" id="KW-0238">DNA-binding</keyword>
<dbReference type="SUPFAM" id="SSF46785">
    <property type="entry name" value="Winged helix' DNA-binding domain"/>
    <property type="match status" value="1"/>
</dbReference>
<dbReference type="STRING" id="56730.IE4872_CH03385"/>
<dbReference type="InterPro" id="IPR008920">
    <property type="entry name" value="TF_FadR/GntR_C"/>
</dbReference>
<evidence type="ECO:0000313" key="7">
    <source>
        <dbReference type="Proteomes" id="UP000184749"/>
    </source>
</evidence>
<feature type="domain" description="HTH gntR-type" evidence="5">
    <location>
        <begin position="27"/>
        <end position="94"/>
    </location>
</feature>
<dbReference type="Gene3D" id="1.20.120.530">
    <property type="entry name" value="GntR ligand-binding domain-like"/>
    <property type="match status" value="1"/>
</dbReference>
<evidence type="ECO:0000259" key="5">
    <source>
        <dbReference type="PROSITE" id="PS50949"/>
    </source>
</evidence>
<dbReference type="SMART" id="SM00895">
    <property type="entry name" value="FCD"/>
    <property type="match status" value="1"/>
</dbReference>
<dbReference type="PANTHER" id="PTHR43537:SF20">
    <property type="entry name" value="HTH-TYPE TRANSCRIPTIONAL REPRESSOR GLAR"/>
    <property type="match status" value="1"/>
</dbReference>
<accession>A0A1L5NM56</accession>
<sequence>MRSGPGSLILESGAEAATPSFPDDGKNTIASQLVSRLREAIISGQLEAGSKINLDRAKQSFNVSLSPLREALARLISDGLVEFEDNRGYRVSPVSLSNLEEITSLREEFETYALRESMRIGDVDWEGNVMRALHRLNRTERDAAKPETLEQWEAVHREFHLTLISGCRKPLLLSFCKTMLNLNDRYRRTFLTRTSGDRNVSVEHSEIAQGTVARDMDYACDRLREHIHRTGTNLRRHLAEKGIA</sequence>
<dbReference type="CDD" id="cd07377">
    <property type="entry name" value="WHTH_GntR"/>
    <property type="match status" value="1"/>
</dbReference>
<dbReference type="SMART" id="SM00345">
    <property type="entry name" value="HTH_GNTR"/>
    <property type="match status" value="1"/>
</dbReference>
<protein>
    <submittedName>
        <fullName evidence="6">GntR family transcriptional regulator protein</fullName>
    </submittedName>
</protein>
<gene>
    <name evidence="6" type="ORF">IE4872_CH03385</name>
</gene>
<dbReference type="OrthoDB" id="8680240at2"/>
<dbReference type="GO" id="GO:0003700">
    <property type="term" value="F:DNA-binding transcription factor activity"/>
    <property type="evidence" value="ECO:0007669"/>
    <property type="project" value="InterPro"/>
</dbReference>
<dbReference type="SUPFAM" id="SSF48008">
    <property type="entry name" value="GntR ligand-binding domain-like"/>
    <property type="match status" value="1"/>
</dbReference>
<dbReference type="EMBL" id="CP017101">
    <property type="protein sequence ID" value="APO68985.1"/>
    <property type="molecule type" value="Genomic_DNA"/>
</dbReference>
<dbReference type="Pfam" id="PF00392">
    <property type="entry name" value="GntR"/>
    <property type="match status" value="1"/>
</dbReference>
<dbReference type="InterPro" id="IPR036388">
    <property type="entry name" value="WH-like_DNA-bd_sf"/>
</dbReference>
<evidence type="ECO:0000256" key="4">
    <source>
        <dbReference type="SAM" id="MobiDB-lite"/>
    </source>
</evidence>
<dbReference type="GO" id="GO:0003677">
    <property type="term" value="F:DNA binding"/>
    <property type="evidence" value="ECO:0007669"/>
    <property type="project" value="UniProtKB-KW"/>
</dbReference>
<dbReference type="Pfam" id="PF07729">
    <property type="entry name" value="FCD"/>
    <property type="match status" value="1"/>
</dbReference>
<evidence type="ECO:0000256" key="1">
    <source>
        <dbReference type="ARBA" id="ARBA00023015"/>
    </source>
</evidence>
<dbReference type="AlphaFoldDB" id="A0A1L5NM56"/>
<evidence type="ECO:0000256" key="3">
    <source>
        <dbReference type="ARBA" id="ARBA00023163"/>
    </source>
</evidence>
<organism evidence="6 7">
    <name type="scientific">Rhizobium gallicum</name>
    <dbReference type="NCBI Taxonomy" id="56730"/>
    <lineage>
        <taxon>Bacteria</taxon>
        <taxon>Pseudomonadati</taxon>
        <taxon>Pseudomonadota</taxon>
        <taxon>Alphaproteobacteria</taxon>
        <taxon>Hyphomicrobiales</taxon>
        <taxon>Rhizobiaceae</taxon>
        <taxon>Rhizobium/Agrobacterium group</taxon>
        <taxon>Rhizobium</taxon>
    </lineage>
</organism>
<dbReference type="PANTHER" id="PTHR43537">
    <property type="entry name" value="TRANSCRIPTIONAL REGULATOR, GNTR FAMILY"/>
    <property type="match status" value="1"/>
</dbReference>
<dbReference type="Proteomes" id="UP000184749">
    <property type="component" value="Chromosome"/>
</dbReference>
<dbReference type="InterPro" id="IPR036390">
    <property type="entry name" value="WH_DNA-bd_sf"/>
</dbReference>
<dbReference type="InterPro" id="IPR011711">
    <property type="entry name" value="GntR_C"/>
</dbReference>
<dbReference type="Gene3D" id="1.10.10.10">
    <property type="entry name" value="Winged helix-like DNA-binding domain superfamily/Winged helix DNA-binding domain"/>
    <property type="match status" value="1"/>
</dbReference>
<keyword evidence="3" id="KW-0804">Transcription</keyword>
<keyword evidence="1" id="KW-0805">Transcription regulation</keyword>
<name>A0A1L5NM56_9HYPH</name>
<feature type="region of interest" description="Disordered" evidence="4">
    <location>
        <begin position="1"/>
        <end position="24"/>
    </location>
</feature>